<dbReference type="EMBL" id="BAAANS010000048">
    <property type="protein sequence ID" value="GAA2114406.1"/>
    <property type="molecule type" value="Genomic_DNA"/>
</dbReference>
<sequence>MLIATRRHLASRGGELRLVLPAPGTAVRSALSAFGAHQVFDVHPTAEAAASDARPATPVQRRAAREHRARASAPGAVPRQRG</sequence>
<protein>
    <recommendedName>
        <fullName evidence="4">STAS domain-containing protein</fullName>
    </recommendedName>
</protein>
<proteinExistence type="predicted"/>
<name>A0ABP5JFZ0_9ACTN</name>
<evidence type="ECO:0000313" key="2">
    <source>
        <dbReference type="EMBL" id="GAA2114406.1"/>
    </source>
</evidence>
<dbReference type="RefSeq" id="WP_344556378.1">
    <property type="nucleotide sequence ID" value="NZ_BAAANS010000048.1"/>
</dbReference>
<evidence type="ECO:0008006" key="4">
    <source>
        <dbReference type="Google" id="ProtNLM"/>
    </source>
</evidence>
<reference evidence="3" key="1">
    <citation type="journal article" date="2019" name="Int. J. Syst. Evol. Microbiol.">
        <title>The Global Catalogue of Microorganisms (GCM) 10K type strain sequencing project: providing services to taxonomists for standard genome sequencing and annotation.</title>
        <authorList>
            <consortium name="The Broad Institute Genomics Platform"/>
            <consortium name="The Broad Institute Genome Sequencing Center for Infectious Disease"/>
            <person name="Wu L."/>
            <person name="Ma J."/>
        </authorList>
    </citation>
    <scope>NUCLEOTIDE SEQUENCE [LARGE SCALE GENOMIC DNA]</scope>
    <source>
        <strain evidence="3">JCM 14559</strain>
    </source>
</reference>
<dbReference type="InterPro" id="IPR036513">
    <property type="entry name" value="STAS_dom_sf"/>
</dbReference>
<gene>
    <name evidence="2" type="ORF">GCM10009759_58680</name>
</gene>
<dbReference type="Gene3D" id="3.30.750.24">
    <property type="entry name" value="STAS domain"/>
    <property type="match status" value="1"/>
</dbReference>
<comment type="caution">
    <text evidence="2">The sequence shown here is derived from an EMBL/GenBank/DDBJ whole genome shotgun (WGS) entry which is preliminary data.</text>
</comment>
<organism evidence="2 3">
    <name type="scientific">Kitasatospora saccharophila</name>
    <dbReference type="NCBI Taxonomy" id="407973"/>
    <lineage>
        <taxon>Bacteria</taxon>
        <taxon>Bacillati</taxon>
        <taxon>Actinomycetota</taxon>
        <taxon>Actinomycetes</taxon>
        <taxon>Kitasatosporales</taxon>
        <taxon>Streptomycetaceae</taxon>
        <taxon>Kitasatospora</taxon>
    </lineage>
</organism>
<evidence type="ECO:0000256" key="1">
    <source>
        <dbReference type="SAM" id="MobiDB-lite"/>
    </source>
</evidence>
<feature type="region of interest" description="Disordered" evidence="1">
    <location>
        <begin position="47"/>
        <end position="82"/>
    </location>
</feature>
<dbReference type="Proteomes" id="UP001500897">
    <property type="component" value="Unassembled WGS sequence"/>
</dbReference>
<keyword evidence="3" id="KW-1185">Reference proteome</keyword>
<accession>A0ABP5JFZ0</accession>
<evidence type="ECO:0000313" key="3">
    <source>
        <dbReference type="Proteomes" id="UP001500897"/>
    </source>
</evidence>